<dbReference type="PANTHER" id="PTHR31735:SF1">
    <property type="entry name" value="VACUOLAR MEMBRANE PROTEIN YPL162C"/>
    <property type="match status" value="1"/>
</dbReference>
<reference evidence="4" key="1">
    <citation type="journal article" date="2011" name="Proc. Natl. Acad. Sci. U.S.A.">
        <title>Obligate biotrophy features unraveled by the genomic analysis of rust fungi.</title>
        <authorList>
            <person name="Duplessis S."/>
            <person name="Cuomo C.A."/>
            <person name="Lin Y.-C."/>
            <person name="Aerts A."/>
            <person name="Tisserant E."/>
            <person name="Veneault-Fourrey C."/>
            <person name="Joly D.L."/>
            <person name="Hacquard S."/>
            <person name="Amselem J."/>
            <person name="Cantarel B.L."/>
            <person name="Chiu R."/>
            <person name="Coutinho P.M."/>
            <person name="Feau N."/>
            <person name="Field M."/>
            <person name="Frey P."/>
            <person name="Gelhaye E."/>
            <person name="Goldberg J."/>
            <person name="Grabherr M.G."/>
            <person name="Kodira C.D."/>
            <person name="Kohler A."/>
            <person name="Kuees U."/>
            <person name="Lindquist E.A."/>
            <person name="Lucas S.M."/>
            <person name="Mago R."/>
            <person name="Mauceli E."/>
            <person name="Morin E."/>
            <person name="Murat C."/>
            <person name="Pangilinan J.L."/>
            <person name="Park R."/>
            <person name="Pearson M."/>
            <person name="Quesneville H."/>
            <person name="Rouhier N."/>
            <person name="Sakthikumar S."/>
            <person name="Salamov A.A."/>
            <person name="Schmutz J."/>
            <person name="Selles B."/>
            <person name="Shapiro H."/>
            <person name="Tanguay P."/>
            <person name="Tuskan G.A."/>
            <person name="Henrissat B."/>
            <person name="Van de Peer Y."/>
            <person name="Rouze P."/>
            <person name="Ellis J.G."/>
            <person name="Dodds P.N."/>
            <person name="Schein J.E."/>
            <person name="Zhong S."/>
            <person name="Hamelin R.C."/>
            <person name="Grigoriev I.V."/>
            <person name="Szabo L.J."/>
            <person name="Martin F."/>
        </authorList>
    </citation>
    <scope>NUCLEOTIDE SEQUENCE [LARGE SCALE GENOMIC DNA]</scope>
    <source>
        <strain evidence="4">98AG31 / pathotype 3-4-7</strain>
    </source>
</reference>
<sequence>MPVPITTSSTTSTNVTLPTSFNPILKSIAEIPGPNLDTDTCALLGPFALAIQGLMACIVLGSLLVKRHREKPKRKYRIWTADVSKQVIGQAFVHSLNILIAASIASLPSKGNPCALYFMNIFIDTTLGVFILLLILRFLTHLLSVLLRLPPASMGLASGTYPRPFLISWLKQLGLYLIALALLKLTVVAMFYVGGETLIRFGDRLIEAVSPNAKVQVVIVVMVGPTILNVLQFLLIDSFIRHTPTPVHELLESDDEEEEGDGSYRPSSDEEEDLDRDQSDLEADSSERVGLPPSQAYTPTHLGPQ</sequence>
<feature type="transmembrane region" description="Helical" evidence="2">
    <location>
        <begin position="173"/>
        <end position="195"/>
    </location>
</feature>
<dbReference type="VEuPathDB" id="FungiDB:MELLADRAFT_76003"/>
<accession>F4S8X7</accession>
<feature type="transmembrane region" description="Helical" evidence="2">
    <location>
        <begin position="86"/>
        <end position="105"/>
    </location>
</feature>
<dbReference type="InParanoid" id="F4S8X7"/>
<dbReference type="HOGENOM" id="CLU_040321_2_1_1"/>
<evidence type="ECO:0000313" key="3">
    <source>
        <dbReference type="EMBL" id="EGF98913.1"/>
    </source>
</evidence>
<evidence type="ECO:0000256" key="2">
    <source>
        <dbReference type="SAM" id="Phobius"/>
    </source>
</evidence>
<evidence type="ECO:0008006" key="5">
    <source>
        <dbReference type="Google" id="ProtNLM"/>
    </source>
</evidence>
<feature type="transmembrane region" description="Helical" evidence="2">
    <location>
        <begin position="215"/>
        <end position="236"/>
    </location>
</feature>
<gene>
    <name evidence="3" type="ORF">MELLADRAFT_76003</name>
</gene>
<dbReference type="GO" id="GO:0016020">
    <property type="term" value="C:membrane"/>
    <property type="evidence" value="ECO:0007669"/>
    <property type="project" value="TreeGrafter"/>
</dbReference>
<dbReference type="Proteomes" id="UP000001072">
    <property type="component" value="Unassembled WGS sequence"/>
</dbReference>
<dbReference type="Pfam" id="PF12400">
    <property type="entry name" value="STIMATE"/>
    <property type="match status" value="1"/>
</dbReference>
<feature type="region of interest" description="Disordered" evidence="1">
    <location>
        <begin position="249"/>
        <end position="305"/>
    </location>
</feature>
<protein>
    <recommendedName>
        <fullName evidence="5">Vacuolar membrane protein</fullName>
    </recommendedName>
</protein>
<dbReference type="InterPro" id="IPR022127">
    <property type="entry name" value="STIMATE/YPL162C"/>
</dbReference>
<keyword evidence="4" id="KW-1185">Reference proteome</keyword>
<name>F4S8X7_MELLP</name>
<dbReference type="PANTHER" id="PTHR31735">
    <property type="entry name" value="VACUOLAR MEMBRANE PROTEIN YPL162C"/>
    <property type="match status" value="1"/>
</dbReference>
<dbReference type="eggNOG" id="ENOG502S1HE">
    <property type="taxonomic scope" value="Eukaryota"/>
</dbReference>
<feature type="transmembrane region" description="Helical" evidence="2">
    <location>
        <begin position="117"/>
        <end position="139"/>
    </location>
</feature>
<dbReference type="AlphaFoldDB" id="F4S8X7"/>
<keyword evidence="2" id="KW-1133">Transmembrane helix</keyword>
<organism evidence="4">
    <name type="scientific">Melampsora larici-populina (strain 98AG31 / pathotype 3-4-7)</name>
    <name type="common">Poplar leaf rust fungus</name>
    <dbReference type="NCBI Taxonomy" id="747676"/>
    <lineage>
        <taxon>Eukaryota</taxon>
        <taxon>Fungi</taxon>
        <taxon>Dikarya</taxon>
        <taxon>Basidiomycota</taxon>
        <taxon>Pucciniomycotina</taxon>
        <taxon>Pucciniomycetes</taxon>
        <taxon>Pucciniales</taxon>
        <taxon>Melampsoraceae</taxon>
        <taxon>Melampsora</taxon>
    </lineage>
</organism>
<proteinExistence type="predicted"/>
<dbReference type="KEGG" id="mlr:MELLADRAFT_76003"/>
<keyword evidence="2" id="KW-0472">Membrane</keyword>
<dbReference type="GeneID" id="18932709"/>
<dbReference type="OrthoDB" id="431202at2759"/>
<dbReference type="EMBL" id="GL883167">
    <property type="protein sequence ID" value="EGF98913.1"/>
    <property type="molecule type" value="Genomic_DNA"/>
</dbReference>
<evidence type="ECO:0000313" key="4">
    <source>
        <dbReference type="Proteomes" id="UP000001072"/>
    </source>
</evidence>
<feature type="transmembrane region" description="Helical" evidence="2">
    <location>
        <begin position="43"/>
        <end position="65"/>
    </location>
</feature>
<dbReference type="STRING" id="747676.F4S8X7"/>
<dbReference type="RefSeq" id="XP_007417829.1">
    <property type="nucleotide sequence ID" value="XM_007417767.1"/>
</dbReference>
<feature type="compositionally biased region" description="Acidic residues" evidence="1">
    <location>
        <begin position="252"/>
        <end position="261"/>
    </location>
</feature>
<keyword evidence="2" id="KW-0812">Transmembrane</keyword>
<feature type="compositionally biased region" description="Acidic residues" evidence="1">
    <location>
        <begin position="269"/>
        <end position="284"/>
    </location>
</feature>
<evidence type="ECO:0000256" key="1">
    <source>
        <dbReference type="SAM" id="MobiDB-lite"/>
    </source>
</evidence>